<dbReference type="Proteomes" id="UP000669317">
    <property type="component" value="Unassembled WGS sequence"/>
</dbReference>
<proteinExistence type="predicted"/>
<reference evidence="1 2" key="1">
    <citation type="submission" date="2021-03" db="EMBL/GenBank/DDBJ databases">
        <title>Genome Sequence of Bradyrhizobium vignae strain ISRA400.</title>
        <authorList>
            <person name="Tisa L.S."/>
            <person name="Svistoonoff S."/>
            <person name="Hocher V."/>
            <person name="Fall S."/>
            <person name="Zaiya A."/>
            <person name="Naing D."/>
            <person name="Niang N."/>
            <person name="Diouf A."/>
            <person name="Dasylva M.C."/>
            <person name="Toure O."/>
            <person name="Gueye M."/>
            <person name="Gully D."/>
            <person name="Tisseyre P."/>
            <person name="Simpson S."/>
            <person name="Morris K."/>
            <person name="Thomas W.K."/>
        </authorList>
    </citation>
    <scope>NUCLEOTIDE SEQUENCE [LARGE SCALE GENOMIC DNA]</scope>
    <source>
        <strain evidence="1 2">ISRA400</strain>
    </source>
</reference>
<evidence type="ECO:0000313" key="2">
    <source>
        <dbReference type="Proteomes" id="UP000669317"/>
    </source>
</evidence>
<keyword evidence="2" id="KW-1185">Reference proteome</keyword>
<comment type="caution">
    <text evidence="1">The sequence shown here is derived from an EMBL/GenBank/DDBJ whole genome shotgun (WGS) entry which is preliminary data.</text>
</comment>
<organism evidence="1 2">
    <name type="scientific">Bradyrhizobium vignae</name>
    <dbReference type="NCBI Taxonomy" id="1549949"/>
    <lineage>
        <taxon>Bacteria</taxon>
        <taxon>Pseudomonadati</taxon>
        <taxon>Pseudomonadota</taxon>
        <taxon>Alphaproteobacteria</taxon>
        <taxon>Hyphomicrobiales</taxon>
        <taxon>Nitrobacteraceae</taxon>
        <taxon>Bradyrhizobium</taxon>
    </lineage>
</organism>
<accession>A0ABS4A813</accession>
<dbReference type="EMBL" id="JAGIKT010000156">
    <property type="protein sequence ID" value="MBP0116552.1"/>
    <property type="molecule type" value="Genomic_DNA"/>
</dbReference>
<gene>
    <name evidence="1" type="ORF">JWS04_36980</name>
</gene>
<dbReference type="RefSeq" id="WP_122401616.1">
    <property type="nucleotide sequence ID" value="NZ_JAGIKT010000156.1"/>
</dbReference>
<sequence length="78" mass="8956">MRHRVKQSISFNQRLADEAERFRKAAEELPPGTARELLMKRVRQAEAALQINDWLATPGRSPAICAWAADRKATREIR</sequence>
<name>A0ABS4A813_9BRAD</name>
<protein>
    <submittedName>
        <fullName evidence="1">Uncharacterized protein</fullName>
    </submittedName>
</protein>
<evidence type="ECO:0000313" key="1">
    <source>
        <dbReference type="EMBL" id="MBP0116552.1"/>
    </source>
</evidence>